<name>A0ABN6SUQ8_9MOLU</name>
<protein>
    <submittedName>
        <fullName evidence="1">Uncharacterized protein</fullName>
    </submittedName>
</protein>
<evidence type="ECO:0000313" key="2">
    <source>
        <dbReference type="Proteomes" id="UP001163387"/>
    </source>
</evidence>
<organism evidence="1 2">
    <name type="scientific">Spiroplasma ixodetis</name>
    <dbReference type="NCBI Taxonomy" id="2141"/>
    <lineage>
        <taxon>Bacteria</taxon>
        <taxon>Bacillati</taxon>
        <taxon>Mycoplasmatota</taxon>
        <taxon>Mollicutes</taxon>
        <taxon>Entomoplasmatales</taxon>
        <taxon>Spiroplasmataceae</taxon>
        <taxon>Spiroplasma</taxon>
    </lineage>
</organism>
<sequence>MRIIPYELFSYTPDMSLTALRKELLMYDHCLNKKITNMAMQPFLDLERNYFNLLLCKWELEMKKRNHYVNSLFKCYTKYNDFEFVATPDFLIIECCIQWDLKGFQPYKCNLNWYEIMMMTIKNKDKINKDFYEQLSLWYKEMFMKINDNGSFKPKKLNMNVVFEKISNFLLTA</sequence>
<accession>A0ABN6SUQ8</accession>
<dbReference type="EMBL" id="AP026933">
    <property type="protein sequence ID" value="BDT02446.1"/>
    <property type="molecule type" value="Genomic_DNA"/>
</dbReference>
<proteinExistence type="predicted"/>
<gene>
    <name evidence="1" type="ORF">SHM_00920</name>
</gene>
<evidence type="ECO:0000313" key="1">
    <source>
        <dbReference type="EMBL" id="BDT02446.1"/>
    </source>
</evidence>
<dbReference type="Proteomes" id="UP001163387">
    <property type="component" value="Chromosome"/>
</dbReference>
<keyword evidence="2" id="KW-1185">Reference proteome</keyword>
<reference evidence="1 2" key="1">
    <citation type="journal article" date="2022" name="Front. Microbiol.">
        <title>Male-killing mechanisms vary between Spiroplasma species.</title>
        <authorList>
            <person name="Arai H."/>
            <person name="Inoue M."/>
            <person name="Kageyama D."/>
        </authorList>
    </citation>
    <scope>NUCLEOTIDE SEQUENCE [LARGE SCALE GENOMIC DNA]</scope>
    <source>
        <strain evidence="2">sHm</strain>
    </source>
</reference>
<dbReference type="RefSeq" id="WP_281748805.1">
    <property type="nucleotide sequence ID" value="NZ_AP026933.1"/>
</dbReference>